<evidence type="ECO:0000256" key="1">
    <source>
        <dbReference type="SAM" id="MobiDB-lite"/>
    </source>
</evidence>
<evidence type="ECO:0000313" key="5">
    <source>
        <dbReference type="Proteomes" id="UP001151760"/>
    </source>
</evidence>
<evidence type="ECO:0000313" key="4">
    <source>
        <dbReference type="EMBL" id="GJT65443.1"/>
    </source>
</evidence>
<dbReference type="EMBL" id="BQNB010013218">
    <property type="protein sequence ID" value="GJT13301.1"/>
    <property type="molecule type" value="Genomic_DNA"/>
</dbReference>
<organism evidence="3 5">
    <name type="scientific">Tanacetum coccineum</name>
    <dbReference type="NCBI Taxonomy" id="301880"/>
    <lineage>
        <taxon>Eukaryota</taxon>
        <taxon>Viridiplantae</taxon>
        <taxon>Streptophyta</taxon>
        <taxon>Embryophyta</taxon>
        <taxon>Tracheophyta</taxon>
        <taxon>Spermatophyta</taxon>
        <taxon>Magnoliopsida</taxon>
        <taxon>eudicotyledons</taxon>
        <taxon>Gunneridae</taxon>
        <taxon>Pentapetalae</taxon>
        <taxon>asterids</taxon>
        <taxon>campanulids</taxon>
        <taxon>Asterales</taxon>
        <taxon>Asteraceae</taxon>
        <taxon>Asteroideae</taxon>
        <taxon>Anthemideae</taxon>
        <taxon>Anthemidinae</taxon>
        <taxon>Tanacetum</taxon>
    </lineage>
</organism>
<keyword evidence="5" id="KW-1185">Reference proteome</keyword>
<proteinExistence type="predicted"/>
<dbReference type="Proteomes" id="UP001151760">
    <property type="component" value="Unassembled WGS sequence"/>
</dbReference>
<evidence type="ECO:0000313" key="3">
    <source>
        <dbReference type="EMBL" id="GJT37256.1"/>
    </source>
</evidence>
<dbReference type="EMBL" id="BQNB010015208">
    <property type="protein sequence ID" value="GJT37256.1"/>
    <property type="molecule type" value="Genomic_DNA"/>
</dbReference>
<dbReference type="EMBL" id="BQNB010017630">
    <property type="protein sequence ID" value="GJT65443.1"/>
    <property type="molecule type" value="Genomic_DNA"/>
</dbReference>
<reference evidence="3" key="2">
    <citation type="submission" date="2022-01" db="EMBL/GenBank/DDBJ databases">
        <authorList>
            <person name="Yamashiro T."/>
            <person name="Shiraishi A."/>
            <person name="Satake H."/>
            <person name="Nakayama K."/>
        </authorList>
    </citation>
    <scope>NUCLEOTIDE SEQUENCE</scope>
</reference>
<gene>
    <name evidence="2" type="ORF">Tco_0860343</name>
    <name evidence="3" type="ORF">Tco_0937121</name>
    <name evidence="4" type="ORF">Tco_1016923</name>
</gene>
<name>A0ABQ5DDC6_9ASTR</name>
<evidence type="ECO:0000313" key="2">
    <source>
        <dbReference type="EMBL" id="GJT13301.1"/>
    </source>
</evidence>
<accession>A0ABQ5DDC6</accession>
<comment type="caution">
    <text evidence="3">The sequence shown here is derived from an EMBL/GenBank/DDBJ whole genome shotgun (WGS) entry which is preliminary data.</text>
</comment>
<protein>
    <submittedName>
        <fullName evidence="3">Uncharacterized protein</fullName>
    </submittedName>
</protein>
<feature type="region of interest" description="Disordered" evidence="1">
    <location>
        <begin position="183"/>
        <end position="209"/>
    </location>
</feature>
<sequence>MPPPSYRGCWHGVSRGFFLESCHDRALDERALQAALPFFTHAILLDRAFAHCPRFPTAAPRGSPGRVSVPVWLIIRKDQLSIIGLLPENNVRLACVKHIASVPSEPGSNSSFDYDLALQCLVIDILEKLVKSRQTLSKAMVARNGFSQGLACKWLQTLAKPLLNRACKSTICLNRAHKSTSGGQLLAEGEEREEALPTVEGQAKALAEG</sequence>
<reference evidence="3" key="1">
    <citation type="journal article" date="2022" name="Int. J. Mol. Sci.">
        <title>Draft Genome of Tanacetum Coccineum: Genomic Comparison of Closely Related Tanacetum-Family Plants.</title>
        <authorList>
            <person name="Yamashiro T."/>
            <person name="Shiraishi A."/>
            <person name="Nakayama K."/>
            <person name="Satake H."/>
        </authorList>
    </citation>
    <scope>NUCLEOTIDE SEQUENCE</scope>
</reference>